<dbReference type="KEGG" id="sla:SERLADRAFT_435719"/>
<feature type="compositionally biased region" description="Low complexity" evidence="1">
    <location>
        <begin position="181"/>
        <end position="193"/>
    </location>
</feature>
<dbReference type="RefSeq" id="XP_007316032.1">
    <property type="nucleotide sequence ID" value="XM_007315970.1"/>
</dbReference>
<name>F8NMW6_SERL9</name>
<proteinExistence type="predicted"/>
<organism>
    <name type="scientific">Serpula lacrymans var. lacrymans (strain S7.9)</name>
    <name type="common">Dry rot fungus</name>
    <dbReference type="NCBI Taxonomy" id="578457"/>
    <lineage>
        <taxon>Eukaryota</taxon>
        <taxon>Fungi</taxon>
        <taxon>Dikarya</taxon>
        <taxon>Basidiomycota</taxon>
        <taxon>Agaricomycotina</taxon>
        <taxon>Agaricomycetes</taxon>
        <taxon>Agaricomycetidae</taxon>
        <taxon>Boletales</taxon>
        <taxon>Coniophorineae</taxon>
        <taxon>Serpulaceae</taxon>
        <taxon>Serpula</taxon>
    </lineage>
</organism>
<feature type="compositionally biased region" description="Pro residues" evidence="1">
    <location>
        <begin position="156"/>
        <end position="173"/>
    </location>
</feature>
<dbReference type="EMBL" id="GL945431">
    <property type="protein sequence ID" value="EGO27941.1"/>
    <property type="molecule type" value="Genomic_DNA"/>
</dbReference>
<sequence>MAELPPAAACNTRSSIHLIWVPSWSWMGPHHPITHHTHWRFDMLTTGTGASISAKSPNQSPRVCLCVPRFDLPGGQSKRPNESEIKYAPSVDGRQLYAEQRNHISPFAEKSQARYAFDPHLEPRADRYGIPSMPVKGSDGLVRDGDGKTCRSTPAPVVPPRSLPIPIPKPNRPPADSTRRQPQASLPSSPASKLEPRAYRIPYDRLEVRSSDRIISYYIASYRIIMSINPRCTDK</sequence>
<dbReference type="AlphaFoldDB" id="F8NMW6"/>
<dbReference type="HOGENOM" id="CLU_1180833_0_0_1"/>
<gene>
    <name evidence="2" type="ORF">SERLADRAFT_435719</name>
</gene>
<protein>
    <submittedName>
        <fullName evidence="2">Uncharacterized protein</fullName>
    </submittedName>
</protein>
<evidence type="ECO:0000256" key="1">
    <source>
        <dbReference type="SAM" id="MobiDB-lite"/>
    </source>
</evidence>
<dbReference type="Proteomes" id="UP000008064">
    <property type="component" value="Unassembled WGS sequence"/>
</dbReference>
<evidence type="ECO:0000313" key="2">
    <source>
        <dbReference type="EMBL" id="EGO27941.1"/>
    </source>
</evidence>
<feature type="region of interest" description="Disordered" evidence="1">
    <location>
        <begin position="122"/>
        <end position="193"/>
    </location>
</feature>
<reference evidence="2" key="1">
    <citation type="submission" date="2011-04" db="EMBL/GenBank/DDBJ databases">
        <title>Evolution of plant cell wall degrading machinery underlies the functional diversity of forest fungi.</title>
        <authorList>
            <consortium name="US DOE Joint Genome Institute (JGI-PGF)"/>
            <person name="Eastwood D.C."/>
            <person name="Floudas D."/>
            <person name="Binder M."/>
            <person name="Majcherczyk A."/>
            <person name="Schneider P."/>
            <person name="Aerts A."/>
            <person name="Asiegbu F.O."/>
            <person name="Baker S.E."/>
            <person name="Barry K."/>
            <person name="Bendiksby M."/>
            <person name="Blumentritt M."/>
            <person name="Coutinho P.M."/>
            <person name="Cullen D."/>
            <person name="Cullen D."/>
            <person name="Gathman A."/>
            <person name="Goodell B."/>
            <person name="Henrissat B."/>
            <person name="Ihrmark K."/>
            <person name="Kauserud H."/>
            <person name="Kohler A."/>
            <person name="LaButti K."/>
            <person name="Lapidus A."/>
            <person name="Lavin J.L."/>
            <person name="Lee Y.-H."/>
            <person name="Lindquist E."/>
            <person name="Lilly W."/>
            <person name="Lucas S."/>
            <person name="Morin E."/>
            <person name="Murat C."/>
            <person name="Oguiza J.A."/>
            <person name="Park J."/>
            <person name="Pisabarro A.G."/>
            <person name="Riley R."/>
            <person name="Rosling A."/>
            <person name="Salamov A."/>
            <person name="Schmidt O."/>
            <person name="Schmutz J."/>
            <person name="Skrede I."/>
            <person name="Stenlid J."/>
            <person name="Wiebenga A."/>
            <person name="Xie X."/>
            <person name="Kues U."/>
            <person name="Hibbett D.S."/>
            <person name="Hoffmeister D."/>
            <person name="Hogberg N."/>
            <person name="Martin F."/>
            <person name="Grigoriev I.V."/>
            <person name="Watkinson S.C."/>
        </authorList>
    </citation>
    <scope>NUCLEOTIDE SEQUENCE</scope>
    <source>
        <strain evidence="2">S7.9</strain>
    </source>
</reference>
<accession>F8NMW6</accession>
<dbReference type="GeneID" id="18814576"/>